<dbReference type="AlphaFoldDB" id="R8B9C3"/>
<proteinExistence type="predicted"/>
<dbReference type="RefSeq" id="XP_007919336.1">
    <property type="nucleotide sequence ID" value="XM_007921145.1"/>
</dbReference>
<name>R8B9C3_PHAM7</name>
<keyword evidence="5" id="KW-1185">Reference proteome</keyword>
<dbReference type="KEGG" id="tmn:UCRPA7_8633"/>
<gene>
    <name evidence="4" type="ORF">UCRPA7_8633</name>
</gene>
<dbReference type="InterPro" id="IPR050987">
    <property type="entry name" value="AtrR-like"/>
</dbReference>
<evidence type="ECO:0000259" key="3">
    <source>
        <dbReference type="Pfam" id="PF04082"/>
    </source>
</evidence>
<dbReference type="EMBL" id="KB933369">
    <property type="protein sequence ID" value="EON95891.1"/>
    <property type="molecule type" value="Genomic_DNA"/>
</dbReference>
<dbReference type="InterPro" id="IPR007219">
    <property type="entry name" value="XnlR_reg_dom"/>
</dbReference>
<accession>R8B9C3</accession>
<evidence type="ECO:0000256" key="2">
    <source>
        <dbReference type="SAM" id="MobiDB-lite"/>
    </source>
</evidence>
<evidence type="ECO:0000313" key="5">
    <source>
        <dbReference type="Proteomes" id="UP000014074"/>
    </source>
</evidence>
<dbReference type="GO" id="GO:0008270">
    <property type="term" value="F:zinc ion binding"/>
    <property type="evidence" value="ECO:0007669"/>
    <property type="project" value="InterPro"/>
</dbReference>
<dbReference type="CDD" id="cd12148">
    <property type="entry name" value="fungal_TF_MHR"/>
    <property type="match status" value="1"/>
</dbReference>
<dbReference type="PANTHER" id="PTHR46910:SF4">
    <property type="entry name" value="ZN(2)-C6 FUNGAL-TYPE DOMAIN-CONTAINING PROTEIN"/>
    <property type="match status" value="1"/>
</dbReference>
<dbReference type="PANTHER" id="PTHR46910">
    <property type="entry name" value="TRANSCRIPTION FACTOR PDR1"/>
    <property type="match status" value="1"/>
</dbReference>
<feature type="compositionally biased region" description="Basic and acidic residues" evidence="2">
    <location>
        <begin position="1"/>
        <end position="11"/>
    </location>
</feature>
<dbReference type="eggNOG" id="ENOG502RIXY">
    <property type="taxonomic scope" value="Eukaryota"/>
</dbReference>
<dbReference type="OrthoDB" id="4456959at2759"/>
<dbReference type="Pfam" id="PF04082">
    <property type="entry name" value="Fungal_trans"/>
    <property type="match status" value="1"/>
</dbReference>
<keyword evidence="1" id="KW-0539">Nucleus</keyword>
<dbReference type="GO" id="GO:0003700">
    <property type="term" value="F:DNA-binding transcription factor activity"/>
    <property type="evidence" value="ECO:0007669"/>
    <property type="project" value="InterPro"/>
</dbReference>
<dbReference type="HOGENOM" id="CLU_006173_1_1_1"/>
<dbReference type="GeneID" id="19329504"/>
<dbReference type="Proteomes" id="UP000014074">
    <property type="component" value="Unassembled WGS sequence"/>
</dbReference>
<feature type="compositionally biased region" description="Polar residues" evidence="2">
    <location>
        <begin position="19"/>
        <end position="28"/>
    </location>
</feature>
<reference evidence="5" key="1">
    <citation type="journal article" date="2013" name="Genome Announc.">
        <title>Draft genome sequence of the ascomycete Phaeoacremonium aleophilum strain UCR-PA7, a causal agent of the esca disease complex in grapevines.</title>
        <authorList>
            <person name="Blanco-Ulate B."/>
            <person name="Rolshausen P."/>
            <person name="Cantu D."/>
        </authorList>
    </citation>
    <scope>NUCLEOTIDE SEQUENCE [LARGE SCALE GENOMIC DNA]</scope>
    <source>
        <strain evidence="5">UCR-PA7</strain>
    </source>
</reference>
<organism evidence="4 5">
    <name type="scientific">Phaeoacremonium minimum (strain UCR-PA7)</name>
    <name type="common">Esca disease fungus</name>
    <name type="synonym">Togninia minima</name>
    <dbReference type="NCBI Taxonomy" id="1286976"/>
    <lineage>
        <taxon>Eukaryota</taxon>
        <taxon>Fungi</taxon>
        <taxon>Dikarya</taxon>
        <taxon>Ascomycota</taxon>
        <taxon>Pezizomycotina</taxon>
        <taxon>Sordariomycetes</taxon>
        <taxon>Sordariomycetidae</taxon>
        <taxon>Togniniales</taxon>
        <taxon>Togniniaceae</taxon>
        <taxon>Phaeoacremonium</taxon>
    </lineage>
</organism>
<sequence>MSSDRPLKRSNDALLDSPNGDSPSSATSKVKLPRLDRGPEDFSSVVKSKLQSYTRTGQACDRCKSLACYVTDRVTGRTERRGYLQELEREKNDMLSHIRDMEKLLESNGIEVRPWHWSAFGPAYSSSAVAFDAMGNPVNDPASSKDQWSQVGSLWVKNYQQKPQSLSTGYFLPAALEPRPADSHLGVMTDSAPLSSIKGTQLSILGTTIDITSFDAPDMDGPPPGAQITSPLFNKSVQAFLNSTMRVNPPLDHVGLPSREDAFTYSEWYFLMIYPFIPLLHKPSYMKLLASIYDDPSFKPSTAELVLVHMVFATIYFQYGVRNHEDPARREQLNDLSNKHYHWCLSKFYDLASAATLTAVQALAMIACHTRSFPKPGSGTLVAVFVFNKAIEMNLHRSSKRANEATDLENEMRKRAWWGILTVVVTLHGRLGRPMPIGLDEFDVELPLAIPDEVLTENGVTDPSRIGQCGYLVGLAAFRILPLYIEMWSSVYIVRRNPRRYVETVQSLEEQYRLWHDQLPDELKVEKCKPGNQVLALYTQAFSLEFRLCLRHPSVCMTSDAKICAENTRICQETARKLLKVVDSLLRLKSLDTTWYQMSVYVAAIFTMLVADWERRFTITTTEIITLRDEMNMWINILGAVPA</sequence>
<protein>
    <submittedName>
        <fullName evidence="4">Putative transcription factor protein</fullName>
    </submittedName>
</protein>
<evidence type="ECO:0000256" key="1">
    <source>
        <dbReference type="ARBA" id="ARBA00023242"/>
    </source>
</evidence>
<feature type="domain" description="Xylanolytic transcriptional activator regulatory" evidence="3">
    <location>
        <begin position="269"/>
        <end position="516"/>
    </location>
</feature>
<feature type="region of interest" description="Disordered" evidence="2">
    <location>
        <begin position="1"/>
        <end position="38"/>
    </location>
</feature>
<dbReference type="GO" id="GO:0006351">
    <property type="term" value="P:DNA-templated transcription"/>
    <property type="evidence" value="ECO:0007669"/>
    <property type="project" value="InterPro"/>
</dbReference>
<evidence type="ECO:0000313" key="4">
    <source>
        <dbReference type="EMBL" id="EON95891.1"/>
    </source>
</evidence>
<dbReference type="GO" id="GO:0003677">
    <property type="term" value="F:DNA binding"/>
    <property type="evidence" value="ECO:0007669"/>
    <property type="project" value="InterPro"/>
</dbReference>